<gene>
    <name evidence="3" type="primary">terL</name>
    <name evidence="3" type="ORF">V5G21_00625</name>
</gene>
<reference evidence="3 4" key="1">
    <citation type="submission" date="2024-01" db="EMBL/GenBank/DDBJ databases">
        <title>Culturomics analysis of mouse respiratory tract.</title>
        <authorList>
            <person name="Phillips A.M."/>
            <person name="Collette N.M."/>
            <person name="Mageeney C.M."/>
            <person name="Sinha A."/>
            <person name="Hern K.E."/>
            <person name="Arkin A.P."/>
            <person name="Williams K.P."/>
            <person name="Branda S."/>
        </authorList>
    </citation>
    <scope>NUCLEOTIDE SEQUENCE [LARGE SCALE GENOMIC DNA]</scope>
    <source>
        <strain evidence="3 4">CP20</strain>
    </source>
</reference>
<dbReference type="InterPro" id="IPR006517">
    <property type="entry name" value="Phage_terminase_lsu-like_C"/>
</dbReference>
<dbReference type="EMBL" id="CP144921">
    <property type="protein sequence ID" value="WWA30333.1"/>
    <property type="molecule type" value="Genomic_DNA"/>
</dbReference>
<dbReference type="NCBIfam" id="TIGR01630">
    <property type="entry name" value="psiM2_ORF9"/>
    <property type="match status" value="1"/>
</dbReference>
<dbReference type="Gene3D" id="3.30.420.240">
    <property type="match status" value="1"/>
</dbReference>
<sequence length="586" mass="66954">MLIAWLDGRWLNAKERAEYIATYTEYLDALDEAYPSTADMDEDTMLDYLEKAAELDRLERIHRCEGNLLEFAIEYFSDARNDGNDGNWDGFDVESVDEAPAFHRELTDLMNTVSNDEPNAKIAAAAPRSHAKSTYLSKAFPVHEVVYRRRRYAIIISETPAVSKANMEWIRNQLKFNAKLRADFGPLLSPSDQANIRDNSEAFIAWYPDGDHRKQVALVEATSTGQALRGRNWNGSRPDLIICDDLEDARPGGNASTPEQRAKLKDWFSQTVMPLGDPKGKRTAYVVMGTTVHMQSLLMHILYKRSDFKTKVYRAIIKEPRNMRLWDECRAIYIDRKNPNRLKEADEFYAVNEAAMLEGSEVLWPEVQPLLKLMKWKWDNGSKAFNTEYMNNPIDEESMVFNPNNFKYHNGNINWLKHDVALAVDFAMGKERGDYSAITTVALDKESGLIYVIDAFGERLKPDEFLKVIVDKVVKYQPTVIAAEAQAAQEFFVDELKKQLQAVGYPSDTRVKKIKHRSRKELRIEALLPSIENETIHFDRNHALLLEQFEQYGTGAHDDVIDALEMAVSAVHKANRKKAGTVGTLR</sequence>
<dbReference type="Proteomes" id="UP001341136">
    <property type="component" value="Chromosome"/>
</dbReference>
<proteinExistence type="predicted"/>
<dbReference type="Pfam" id="PF17289">
    <property type="entry name" value="Terminase_6C"/>
    <property type="match status" value="1"/>
</dbReference>
<evidence type="ECO:0000256" key="1">
    <source>
        <dbReference type="ARBA" id="ARBA00022612"/>
    </source>
</evidence>
<evidence type="ECO:0000313" key="4">
    <source>
        <dbReference type="Proteomes" id="UP001341136"/>
    </source>
</evidence>
<name>A0ABZ2CZ52_9BACI</name>
<dbReference type="InterPro" id="IPR035421">
    <property type="entry name" value="Terminase_6C"/>
</dbReference>
<evidence type="ECO:0000313" key="3">
    <source>
        <dbReference type="EMBL" id="WWA30333.1"/>
    </source>
</evidence>
<organism evidence="3 4">
    <name type="scientific">Shouchella rhizosphaerae</name>
    <dbReference type="NCBI Taxonomy" id="866786"/>
    <lineage>
        <taxon>Bacteria</taxon>
        <taxon>Bacillati</taxon>
        <taxon>Bacillota</taxon>
        <taxon>Bacilli</taxon>
        <taxon>Bacillales</taxon>
        <taxon>Bacillaceae</taxon>
        <taxon>Shouchella</taxon>
    </lineage>
</organism>
<keyword evidence="1" id="KW-1188">Viral release from host cell</keyword>
<protein>
    <submittedName>
        <fullName evidence="3">Phage terminase large subunit</fullName>
    </submittedName>
</protein>
<evidence type="ECO:0000259" key="2">
    <source>
        <dbReference type="Pfam" id="PF17289"/>
    </source>
</evidence>
<feature type="domain" description="Terminase large subunit gp17-like C-terminal" evidence="2">
    <location>
        <begin position="423"/>
        <end position="569"/>
    </location>
</feature>
<accession>A0ABZ2CZ52</accession>
<keyword evidence="4" id="KW-1185">Reference proteome</keyword>